<accession>A0A2A2K9G7</accession>
<dbReference type="Proteomes" id="UP000218231">
    <property type="component" value="Unassembled WGS sequence"/>
</dbReference>
<name>A0A2A2K9G7_9BILA</name>
<reference evidence="1 2" key="1">
    <citation type="journal article" date="2017" name="Curr. Biol.">
        <title>Genome architecture and evolution of a unichromosomal asexual nematode.</title>
        <authorList>
            <person name="Fradin H."/>
            <person name="Zegar C."/>
            <person name="Gutwein M."/>
            <person name="Lucas J."/>
            <person name="Kovtun M."/>
            <person name="Corcoran D."/>
            <person name="Baugh L.R."/>
            <person name="Kiontke K."/>
            <person name="Gunsalus K."/>
            <person name="Fitch D.H."/>
            <person name="Piano F."/>
        </authorList>
    </citation>
    <scope>NUCLEOTIDE SEQUENCE [LARGE SCALE GENOMIC DNA]</scope>
    <source>
        <strain evidence="1">PF1309</strain>
    </source>
</reference>
<dbReference type="EMBL" id="LIAE01009244">
    <property type="protein sequence ID" value="PAV70578.1"/>
    <property type="molecule type" value="Genomic_DNA"/>
</dbReference>
<dbReference type="AlphaFoldDB" id="A0A2A2K9G7"/>
<evidence type="ECO:0000313" key="2">
    <source>
        <dbReference type="Proteomes" id="UP000218231"/>
    </source>
</evidence>
<protein>
    <submittedName>
        <fullName evidence="1">Uncharacterized protein</fullName>
    </submittedName>
</protein>
<proteinExistence type="predicted"/>
<comment type="caution">
    <text evidence="1">The sequence shown here is derived from an EMBL/GenBank/DDBJ whole genome shotgun (WGS) entry which is preliminary data.</text>
</comment>
<organism evidence="1 2">
    <name type="scientific">Diploscapter pachys</name>
    <dbReference type="NCBI Taxonomy" id="2018661"/>
    <lineage>
        <taxon>Eukaryota</taxon>
        <taxon>Metazoa</taxon>
        <taxon>Ecdysozoa</taxon>
        <taxon>Nematoda</taxon>
        <taxon>Chromadorea</taxon>
        <taxon>Rhabditida</taxon>
        <taxon>Rhabditina</taxon>
        <taxon>Rhabditomorpha</taxon>
        <taxon>Rhabditoidea</taxon>
        <taxon>Rhabditidae</taxon>
        <taxon>Diploscapter</taxon>
    </lineage>
</organism>
<evidence type="ECO:0000313" key="1">
    <source>
        <dbReference type="EMBL" id="PAV70578.1"/>
    </source>
</evidence>
<sequence>MRRTASSSRAAGIVPSFASRSVFAYSSFHFGPEYMNMSRPALIAAGQSSLLHPGTWPCAFQSPIAKPSKPIRCFSTPVSRLVLPVILTPFQLEKLGMTVSAPAARPLL</sequence>
<gene>
    <name evidence="1" type="ORF">WR25_26048</name>
</gene>
<keyword evidence="2" id="KW-1185">Reference proteome</keyword>